<accession>A0A371F5S4</accession>
<evidence type="ECO:0000256" key="6">
    <source>
        <dbReference type="RuleBase" id="RU367018"/>
    </source>
</evidence>
<keyword evidence="2 6" id="KW-0479">Metal-binding</keyword>
<evidence type="ECO:0000256" key="5">
    <source>
        <dbReference type="PROSITE-ProRule" id="PRU00325"/>
    </source>
</evidence>
<dbReference type="InterPro" id="IPR031052">
    <property type="entry name" value="FHY3/FAR1"/>
</dbReference>
<dbReference type="InterPro" id="IPR006564">
    <property type="entry name" value="Znf_PMZ"/>
</dbReference>
<dbReference type="PROSITE" id="PS50966">
    <property type="entry name" value="ZF_SWIM"/>
    <property type="match status" value="1"/>
</dbReference>
<dbReference type="SMART" id="SM00575">
    <property type="entry name" value="ZnF_PMZ"/>
    <property type="match status" value="1"/>
</dbReference>
<dbReference type="AlphaFoldDB" id="A0A371F5S4"/>
<dbReference type="STRING" id="157652.A0A371F5S4"/>
<dbReference type="Pfam" id="PF03101">
    <property type="entry name" value="FAR1"/>
    <property type="match status" value="1"/>
</dbReference>
<comment type="function">
    <text evidence="6">Putative transcription activator involved in regulating light control of development.</text>
</comment>
<name>A0A371F5S4_MUCPR</name>
<evidence type="ECO:0000259" key="7">
    <source>
        <dbReference type="PROSITE" id="PS50966"/>
    </source>
</evidence>
<dbReference type="InterPro" id="IPR018289">
    <property type="entry name" value="MULE_transposase_dom"/>
</dbReference>
<proteinExistence type="inferred from homology"/>
<comment type="subcellular location">
    <subcellularLocation>
        <location evidence="6">Nucleus</location>
    </subcellularLocation>
</comment>
<reference evidence="8" key="1">
    <citation type="submission" date="2018-05" db="EMBL/GenBank/DDBJ databases">
        <title>Draft genome of Mucuna pruriens seed.</title>
        <authorList>
            <person name="Nnadi N.E."/>
            <person name="Vos R."/>
            <person name="Hasami M.H."/>
            <person name="Devisetty U.K."/>
            <person name="Aguiy J.C."/>
        </authorList>
    </citation>
    <scope>NUCLEOTIDE SEQUENCE [LARGE SCALE GENOMIC DNA]</scope>
    <source>
        <strain evidence="8">JCA_2017</strain>
    </source>
</reference>
<dbReference type="InterPro" id="IPR004330">
    <property type="entry name" value="FAR1_DNA_bnd_dom"/>
</dbReference>
<comment type="similarity">
    <text evidence="1 6">Belongs to the FHY3/FAR1 family.</text>
</comment>
<dbReference type="InterPro" id="IPR007527">
    <property type="entry name" value="Znf_SWIM"/>
</dbReference>
<dbReference type="PANTHER" id="PTHR31669">
    <property type="entry name" value="PROTEIN FAR1-RELATED SEQUENCE 10-RELATED"/>
    <property type="match status" value="1"/>
</dbReference>
<evidence type="ECO:0000256" key="1">
    <source>
        <dbReference type="ARBA" id="ARBA00005889"/>
    </source>
</evidence>
<keyword evidence="6" id="KW-0539">Nucleus</keyword>
<protein>
    <recommendedName>
        <fullName evidence="6">Protein FAR1-RELATED SEQUENCE</fullName>
    </recommendedName>
</protein>
<dbReference type="Pfam" id="PF10551">
    <property type="entry name" value="MULE"/>
    <property type="match status" value="1"/>
</dbReference>
<dbReference type="EMBL" id="QJKJ01010448">
    <property type="protein sequence ID" value="RDX73652.1"/>
    <property type="molecule type" value="Genomic_DNA"/>
</dbReference>
<dbReference type="Proteomes" id="UP000257109">
    <property type="component" value="Unassembled WGS sequence"/>
</dbReference>
<evidence type="ECO:0000256" key="4">
    <source>
        <dbReference type="ARBA" id="ARBA00022833"/>
    </source>
</evidence>
<evidence type="ECO:0000256" key="3">
    <source>
        <dbReference type="ARBA" id="ARBA00022771"/>
    </source>
</evidence>
<dbReference type="GO" id="GO:0005634">
    <property type="term" value="C:nucleus"/>
    <property type="evidence" value="ECO:0007669"/>
    <property type="project" value="UniProtKB-SubCell"/>
</dbReference>
<evidence type="ECO:0000256" key="2">
    <source>
        <dbReference type="ARBA" id="ARBA00022723"/>
    </source>
</evidence>
<dbReference type="OrthoDB" id="1352421at2759"/>
<sequence length="890" mass="102898">MVRRLLWCLEGESRAKHLLRNGDIVMQVPSPFGNQWSGLSMEIDLELPISEHEKLNTGSSGHDVTDTACDIHVEEQSVNPSSMTEHCKEVLSENAFCCQDQVDLNSNQVDAIDKFPFKEPQNGLEFESKEAAYSFYREYARSVGFGITIKASRRSKKSGKFIDIKIACSRFGSKRESGTAVNPRPCTKTDCKAGMHMKKKLDGNWIIYNFVKEHNHEICPDDFCRGRSKQTSNVARHKKGMQLALDEGDVQLMMEYFVSMQCENPNFFYAIDLDQNRHCRTAFWVNSKSRLDYQNFHDIVLIDTYFLKSKYKTPFVPFVGVNHHFQYILLGCALVGEETVSAFIWLMRAWLKAMSNLPPKVIITDQDQFLKQAVMEVFPDKRHCFCLWHILCKITKNLDYIIDQNNNFMENFDKCIHHSCSNEQFEKRWWKLINRFELKDDEWVQSLYEDRKKWVPTYMWDVSLAGLSTTVRSESISSSFDKYICVDSTFKEFIEQYKVFSTDSFDMEAKADFETRQKKPALRSLSPFEKQLSTIYTDAIFRKFQLEILGMMSCHLRKETEDRVNVTFLVDDFQEQKKFIVSWNEADLDVCCSCCLFQYKGFLCRHAILVLQKSGITNIPSHYILKRWTKEAKANQFSSDIITRTANRIQRFNDLCRRAIILSEIGSLSEDTYHVASQALEEVHKLCVNANNSARSTLDPNKLALNGFDVEEKNYGCHRAKPTKKRKSFNKRECSDPERINIKMLDNFQKKEQRNSRARNFDNCYFSREDMQTVDLDSRASTLDGYYGAQQNVLGDAQLNSVSVMHDGYYSSQPAILGLGQLHSIPSRGPHYGMQHSMQGPLQGQLTFRMPTVQGCFDLQDSLEVMEQPIRASQFHGITSKQLDVDKSLS</sequence>
<keyword evidence="4 6" id="KW-0862">Zinc</keyword>
<keyword evidence="3 5" id="KW-0863">Zinc-finger</keyword>
<dbReference type="PANTHER" id="PTHR31669:SF280">
    <property type="entry name" value="PROTEIN FAR1-RELATED SEQUENCE 2"/>
    <property type="match status" value="1"/>
</dbReference>
<evidence type="ECO:0000313" key="8">
    <source>
        <dbReference type="EMBL" id="RDX73652.1"/>
    </source>
</evidence>
<comment type="caution">
    <text evidence="8">The sequence shown here is derived from an EMBL/GenBank/DDBJ whole genome shotgun (WGS) entry which is preliminary data.</text>
</comment>
<evidence type="ECO:0000313" key="9">
    <source>
        <dbReference type="Proteomes" id="UP000257109"/>
    </source>
</evidence>
<feature type="domain" description="SWIM-type" evidence="7">
    <location>
        <begin position="577"/>
        <end position="615"/>
    </location>
</feature>
<keyword evidence="9" id="KW-1185">Reference proteome</keyword>
<gene>
    <name evidence="8" type="primary">FRS2</name>
    <name evidence="8" type="ORF">CR513_46706</name>
</gene>
<feature type="non-terminal residue" evidence="8">
    <location>
        <position position="1"/>
    </location>
</feature>
<organism evidence="8 9">
    <name type="scientific">Mucuna pruriens</name>
    <name type="common">Velvet bean</name>
    <name type="synonym">Dolichos pruriens</name>
    <dbReference type="NCBI Taxonomy" id="157652"/>
    <lineage>
        <taxon>Eukaryota</taxon>
        <taxon>Viridiplantae</taxon>
        <taxon>Streptophyta</taxon>
        <taxon>Embryophyta</taxon>
        <taxon>Tracheophyta</taxon>
        <taxon>Spermatophyta</taxon>
        <taxon>Magnoliopsida</taxon>
        <taxon>eudicotyledons</taxon>
        <taxon>Gunneridae</taxon>
        <taxon>Pentapetalae</taxon>
        <taxon>rosids</taxon>
        <taxon>fabids</taxon>
        <taxon>Fabales</taxon>
        <taxon>Fabaceae</taxon>
        <taxon>Papilionoideae</taxon>
        <taxon>50 kb inversion clade</taxon>
        <taxon>NPAAA clade</taxon>
        <taxon>indigoferoid/millettioid clade</taxon>
        <taxon>Phaseoleae</taxon>
        <taxon>Mucuna</taxon>
    </lineage>
</organism>
<dbReference type="GO" id="GO:0006355">
    <property type="term" value="P:regulation of DNA-templated transcription"/>
    <property type="evidence" value="ECO:0007669"/>
    <property type="project" value="UniProtKB-UniRule"/>
</dbReference>
<dbReference type="GO" id="GO:0008270">
    <property type="term" value="F:zinc ion binding"/>
    <property type="evidence" value="ECO:0007669"/>
    <property type="project" value="UniProtKB-UniRule"/>
</dbReference>
<dbReference type="Pfam" id="PF04434">
    <property type="entry name" value="SWIM"/>
    <property type="match status" value="1"/>
</dbReference>